<organism evidence="1 2">
    <name type="scientific">Candidatus Megaera venefica</name>
    <dbReference type="NCBI Taxonomy" id="2055910"/>
    <lineage>
        <taxon>Bacteria</taxon>
        <taxon>Pseudomonadati</taxon>
        <taxon>Pseudomonadota</taxon>
        <taxon>Alphaproteobacteria</taxon>
        <taxon>Rickettsiales</taxon>
        <taxon>Rickettsiaceae</taxon>
        <taxon>Candidatus Megaera</taxon>
    </lineage>
</organism>
<accession>A0ABU5NED9</accession>
<sequence>MSLVLIITVKGWFIDRQKYPPYTVLYHSGGGMGMHSLVAYIPEEKIGIVILTNTWGNKVPEVLYQRFFDLYLVPPSKLSPPELTRGFMS</sequence>
<evidence type="ECO:0000313" key="1">
    <source>
        <dbReference type="EMBL" id="MEA0971551.1"/>
    </source>
</evidence>
<evidence type="ECO:0000313" key="2">
    <source>
        <dbReference type="Proteomes" id="UP001291687"/>
    </source>
</evidence>
<dbReference type="Proteomes" id="UP001291687">
    <property type="component" value="Unassembled WGS sequence"/>
</dbReference>
<dbReference type="RefSeq" id="WP_322777459.1">
    <property type="nucleotide sequence ID" value="NZ_JARJFB010000169.1"/>
</dbReference>
<reference evidence="1 2" key="1">
    <citation type="submission" date="2023-03" db="EMBL/GenBank/DDBJ databases">
        <title>Host association and intracellularity evolved multiple times independently in the Rickettsiales.</title>
        <authorList>
            <person name="Castelli M."/>
            <person name="Nardi T."/>
            <person name="Gammuto L."/>
            <person name="Bellinzona G."/>
            <person name="Sabaneyeva E."/>
            <person name="Potekhin A."/>
            <person name="Serra V."/>
            <person name="Petroni G."/>
            <person name="Sassera D."/>
        </authorList>
    </citation>
    <scope>NUCLEOTIDE SEQUENCE [LARGE SCALE GENOMIC DNA]</scope>
    <source>
        <strain evidence="1 2">Sr 2-6</strain>
    </source>
</reference>
<dbReference type="InterPro" id="IPR012338">
    <property type="entry name" value="Beta-lactam/transpept-like"/>
</dbReference>
<protein>
    <recommendedName>
        <fullName evidence="3">Beta-lactamase-related domain-containing protein</fullName>
    </recommendedName>
</protein>
<dbReference type="SUPFAM" id="SSF56601">
    <property type="entry name" value="beta-lactamase/transpeptidase-like"/>
    <property type="match status" value="1"/>
</dbReference>
<comment type="caution">
    <text evidence="1">The sequence shown here is derived from an EMBL/GenBank/DDBJ whole genome shotgun (WGS) entry which is preliminary data.</text>
</comment>
<keyword evidence="2" id="KW-1185">Reference proteome</keyword>
<proteinExistence type="predicted"/>
<name>A0ABU5NED9_9RICK</name>
<evidence type="ECO:0008006" key="3">
    <source>
        <dbReference type="Google" id="ProtNLM"/>
    </source>
</evidence>
<dbReference type="EMBL" id="JARJFB010000169">
    <property type="protein sequence ID" value="MEA0971551.1"/>
    <property type="molecule type" value="Genomic_DNA"/>
</dbReference>
<dbReference type="Gene3D" id="3.40.710.10">
    <property type="entry name" value="DD-peptidase/beta-lactamase superfamily"/>
    <property type="match status" value="1"/>
</dbReference>
<gene>
    <name evidence="1" type="ORF">Megvenef_01531</name>
</gene>